<sequence length="105" mass="11818">MYPQLGARSFANGSAHLPPLHIREITGAELRLSRSMNPQIRRPVQPVPEIIIPEVIIPEVIIPEVIVPEIIIPDIIIISDDEENNNEDEEDNKDVVAEIDLELKL</sequence>
<keyword evidence="2" id="KW-1185">Reference proteome</keyword>
<gene>
    <name evidence="1" type="ORF">MIMGU_mgv1a016820mg</name>
</gene>
<reference evidence="1 2" key="1">
    <citation type="journal article" date="2013" name="Proc. Natl. Acad. Sci. U.S.A.">
        <title>Fine-scale variation in meiotic recombination in Mimulus inferred from population shotgun sequencing.</title>
        <authorList>
            <person name="Hellsten U."/>
            <person name="Wright K.M."/>
            <person name="Jenkins J."/>
            <person name="Shu S."/>
            <person name="Yuan Y."/>
            <person name="Wessler S.R."/>
            <person name="Schmutz J."/>
            <person name="Willis J.H."/>
            <person name="Rokhsar D.S."/>
        </authorList>
    </citation>
    <scope>NUCLEOTIDE SEQUENCE [LARGE SCALE GENOMIC DNA]</scope>
    <source>
        <strain evidence="2">cv. DUN x IM62</strain>
    </source>
</reference>
<evidence type="ECO:0000313" key="2">
    <source>
        <dbReference type="Proteomes" id="UP000030748"/>
    </source>
</evidence>
<dbReference type="AlphaFoldDB" id="A0A022QV45"/>
<proteinExistence type="predicted"/>
<dbReference type="Proteomes" id="UP000030748">
    <property type="component" value="Unassembled WGS sequence"/>
</dbReference>
<dbReference type="EMBL" id="KI630827">
    <property type="protein sequence ID" value="EYU32567.1"/>
    <property type="molecule type" value="Genomic_DNA"/>
</dbReference>
<protein>
    <submittedName>
        <fullName evidence="1">Uncharacterized protein</fullName>
    </submittedName>
</protein>
<evidence type="ECO:0000313" key="1">
    <source>
        <dbReference type="EMBL" id="EYU32567.1"/>
    </source>
</evidence>
<accession>A0A022QV45</accession>
<name>A0A022QV45_ERYGU</name>
<organism evidence="1 2">
    <name type="scientific">Erythranthe guttata</name>
    <name type="common">Yellow monkey flower</name>
    <name type="synonym">Mimulus guttatus</name>
    <dbReference type="NCBI Taxonomy" id="4155"/>
    <lineage>
        <taxon>Eukaryota</taxon>
        <taxon>Viridiplantae</taxon>
        <taxon>Streptophyta</taxon>
        <taxon>Embryophyta</taxon>
        <taxon>Tracheophyta</taxon>
        <taxon>Spermatophyta</taxon>
        <taxon>Magnoliopsida</taxon>
        <taxon>eudicotyledons</taxon>
        <taxon>Gunneridae</taxon>
        <taxon>Pentapetalae</taxon>
        <taxon>asterids</taxon>
        <taxon>lamiids</taxon>
        <taxon>Lamiales</taxon>
        <taxon>Phrymaceae</taxon>
        <taxon>Erythranthe</taxon>
    </lineage>
</organism>